<evidence type="ECO:0000256" key="1">
    <source>
        <dbReference type="SAM" id="MobiDB-lite"/>
    </source>
</evidence>
<reference evidence="4" key="1">
    <citation type="journal article" date="2019" name="Int. J. Syst. Evol. Microbiol.">
        <title>Halobacteriovorax valvorus sp. nov., a novel prokaryotic predator isolated from coastal seawater of China.</title>
        <authorList>
            <person name="Chen M.-X."/>
        </authorList>
    </citation>
    <scope>NUCLEOTIDE SEQUENCE [LARGE SCALE GENOMIC DNA]</scope>
    <source>
        <strain evidence="4">BL9</strain>
    </source>
</reference>
<sequence length="225" mass="25412">MQFLKFSILFLTINSVIAFTGTECFQSSFDVSVSHKSSPFGLLNKTLTISKKECEVEVAHNEYKYHNRSWVIDICRDPVHIKSTTTSIDVYRKAGECHKTSNDFCDEYKTIRKIIEDDGLIFAEGAKNNLNDPHGRVFCASLVLNAYLKENNIFNRNGNYDSLMIRKPIARIPEDIKKARAEFKAEKETKVETTQDKAAETEVEESSDTSSDGLEIDENAGSGTF</sequence>
<feature type="compositionally biased region" description="Basic and acidic residues" evidence="1">
    <location>
        <begin position="183"/>
        <end position="200"/>
    </location>
</feature>
<feature type="chain" id="PRO_5046248991" evidence="2">
    <location>
        <begin position="19"/>
        <end position="225"/>
    </location>
</feature>
<dbReference type="EMBL" id="QDKL01000001">
    <property type="protein sequence ID" value="RZF22732.1"/>
    <property type="molecule type" value="Genomic_DNA"/>
</dbReference>
<comment type="caution">
    <text evidence="3">The sequence shown here is derived from an EMBL/GenBank/DDBJ whole genome shotgun (WGS) entry which is preliminary data.</text>
</comment>
<dbReference type="Proteomes" id="UP000443582">
    <property type="component" value="Unassembled WGS sequence"/>
</dbReference>
<evidence type="ECO:0000256" key="2">
    <source>
        <dbReference type="SAM" id="SignalP"/>
    </source>
</evidence>
<keyword evidence="2" id="KW-0732">Signal</keyword>
<evidence type="ECO:0000313" key="3">
    <source>
        <dbReference type="EMBL" id="RZF22732.1"/>
    </source>
</evidence>
<feature type="region of interest" description="Disordered" evidence="1">
    <location>
        <begin position="183"/>
        <end position="225"/>
    </location>
</feature>
<feature type="signal peptide" evidence="2">
    <location>
        <begin position="1"/>
        <end position="18"/>
    </location>
</feature>
<evidence type="ECO:0000313" key="4">
    <source>
        <dbReference type="Proteomes" id="UP000443582"/>
    </source>
</evidence>
<accession>A0ABY0IND4</accession>
<proteinExistence type="predicted"/>
<dbReference type="RefSeq" id="WP_114705677.1">
    <property type="nucleotide sequence ID" value="NZ_QDKL01000001.1"/>
</dbReference>
<gene>
    <name evidence="3" type="ORF">DAY19_02870</name>
</gene>
<name>A0ABY0IND4_9BACT</name>
<keyword evidence="4" id="KW-1185">Reference proteome</keyword>
<organism evidence="3 4">
    <name type="scientific">Halobacteriovorax vibrionivorans</name>
    <dbReference type="NCBI Taxonomy" id="2152716"/>
    <lineage>
        <taxon>Bacteria</taxon>
        <taxon>Pseudomonadati</taxon>
        <taxon>Bdellovibrionota</taxon>
        <taxon>Bacteriovoracia</taxon>
        <taxon>Bacteriovoracales</taxon>
        <taxon>Halobacteriovoraceae</taxon>
        <taxon>Halobacteriovorax</taxon>
    </lineage>
</organism>
<protein>
    <submittedName>
        <fullName evidence="3">Uncharacterized protein</fullName>
    </submittedName>
</protein>